<reference evidence="1" key="2">
    <citation type="submission" date="2020-11" db="EMBL/GenBank/DDBJ databases">
        <authorList>
            <person name="McCartney M.A."/>
            <person name="Auch B."/>
            <person name="Kono T."/>
            <person name="Mallez S."/>
            <person name="Becker A."/>
            <person name="Gohl D.M."/>
            <person name="Silverstein K.A.T."/>
            <person name="Koren S."/>
            <person name="Bechman K.B."/>
            <person name="Herman A."/>
            <person name="Abrahante J.E."/>
            <person name="Garbe J."/>
        </authorList>
    </citation>
    <scope>NUCLEOTIDE SEQUENCE</scope>
    <source>
        <strain evidence="1">Duluth1</strain>
        <tissue evidence="1">Whole animal</tissue>
    </source>
</reference>
<dbReference type="EMBL" id="JAIWYP010000013">
    <property type="protein sequence ID" value="KAH3715447.1"/>
    <property type="molecule type" value="Genomic_DNA"/>
</dbReference>
<evidence type="ECO:0000313" key="2">
    <source>
        <dbReference type="Proteomes" id="UP000828390"/>
    </source>
</evidence>
<protein>
    <submittedName>
        <fullName evidence="1">Uncharacterized protein</fullName>
    </submittedName>
</protein>
<accession>A0A9D4C1K4</accession>
<keyword evidence="2" id="KW-1185">Reference proteome</keyword>
<comment type="caution">
    <text evidence="1">The sequence shown here is derived from an EMBL/GenBank/DDBJ whole genome shotgun (WGS) entry which is preliminary data.</text>
</comment>
<gene>
    <name evidence="1" type="ORF">DPMN_058157</name>
</gene>
<sequence length="114" mass="12559">MALAILQSLPDDVTGHIITSPVIGDRYSPWHRGLVIHRSPVLPGDVTGHVMTGPHRSPFIDRSQGTARGYKRNILSLFDHRSAYYRSGRHQSITGPVTDIPVCLAISLIMQPLP</sequence>
<name>A0A9D4C1K4_DREPO</name>
<dbReference type="AlphaFoldDB" id="A0A9D4C1K4"/>
<proteinExistence type="predicted"/>
<evidence type="ECO:0000313" key="1">
    <source>
        <dbReference type="EMBL" id="KAH3715447.1"/>
    </source>
</evidence>
<organism evidence="1 2">
    <name type="scientific">Dreissena polymorpha</name>
    <name type="common">Zebra mussel</name>
    <name type="synonym">Mytilus polymorpha</name>
    <dbReference type="NCBI Taxonomy" id="45954"/>
    <lineage>
        <taxon>Eukaryota</taxon>
        <taxon>Metazoa</taxon>
        <taxon>Spiralia</taxon>
        <taxon>Lophotrochozoa</taxon>
        <taxon>Mollusca</taxon>
        <taxon>Bivalvia</taxon>
        <taxon>Autobranchia</taxon>
        <taxon>Heteroconchia</taxon>
        <taxon>Euheterodonta</taxon>
        <taxon>Imparidentia</taxon>
        <taxon>Neoheterodontei</taxon>
        <taxon>Myida</taxon>
        <taxon>Dreissenoidea</taxon>
        <taxon>Dreissenidae</taxon>
        <taxon>Dreissena</taxon>
    </lineage>
</organism>
<reference evidence="1" key="1">
    <citation type="journal article" date="2019" name="bioRxiv">
        <title>The Genome of the Zebra Mussel, Dreissena polymorpha: A Resource for Invasive Species Research.</title>
        <authorList>
            <person name="McCartney M.A."/>
            <person name="Auch B."/>
            <person name="Kono T."/>
            <person name="Mallez S."/>
            <person name="Zhang Y."/>
            <person name="Obille A."/>
            <person name="Becker A."/>
            <person name="Abrahante J.E."/>
            <person name="Garbe J."/>
            <person name="Badalamenti J.P."/>
            <person name="Herman A."/>
            <person name="Mangelson H."/>
            <person name="Liachko I."/>
            <person name="Sullivan S."/>
            <person name="Sone E.D."/>
            <person name="Koren S."/>
            <person name="Silverstein K.A.T."/>
            <person name="Beckman K.B."/>
            <person name="Gohl D.M."/>
        </authorList>
    </citation>
    <scope>NUCLEOTIDE SEQUENCE</scope>
    <source>
        <strain evidence="1">Duluth1</strain>
        <tissue evidence="1">Whole animal</tissue>
    </source>
</reference>
<dbReference type="Proteomes" id="UP000828390">
    <property type="component" value="Unassembled WGS sequence"/>
</dbReference>